<gene>
    <name evidence="1" type="ORF">DPCES_1407</name>
</gene>
<dbReference type="InterPro" id="IPR005564">
    <property type="entry name" value="Major_capsid_GpE"/>
</dbReference>
<evidence type="ECO:0000313" key="1">
    <source>
        <dbReference type="EMBL" id="CDX01294.1"/>
    </source>
</evidence>
<proteinExistence type="inferred from homology"/>
<dbReference type="Pfam" id="PF03864">
    <property type="entry name" value="Phage_cap_E"/>
    <property type="match status" value="1"/>
</dbReference>
<protein>
    <submittedName>
        <fullName evidence="1">Capsid protein of prophage</fullName>
    </submittedName>
</protein>
<accession>A0A098AXD3</accession>
<dbReference type="Gene3D" id="3.15.30.10">
    <property type="entry name" value="putative capsid protein of prophage domain like"/>
    <property type="match status" value="1"/>
</dbReference>
<dbReference type="HAMAP" id="MF_04133">
    <property type="entry name" value="CAPSID_LAMBDA"/>
    <property type="match status" value="1"/>
</dbReference>
<sequence length="348" mass="39261">MPISIYDPRTMIEAVRVMPPIHTFLKDTFFKNVITFPTKTVEVDFYKGKRKLAPFVHPKIGGKTIENQGYQTNIFTPELVAPDKITTADDLMKRLQGEPLYGGMTPAQRGAQKLGQDLAELDEMITRREEWMCAQAIFSGQIPIKGEGLDYTIDFSFTNKDTLVGNNVWSNAASDPLKDLETWYQRVQINGMVNPDMCIMSDDAASAFINHAKVQKVLDLRLVNSGAIDPKQLPNGVTYIGRINKLGLDIYQYNEWYLDDWTDPAKPENKPLVPAKTVTLISSRARYSMAYGAITLIDKDSEAFYTIEGSRVPDSWIAKKPARRFLQMSSKPLPVPHEVDSWFVATVL</sequence>
<dbReference type="Gene3D" id="3.30.1930.10">
    <property type="entry name" value="capsid protein of prophage domain"/>
    <property type="match status" value="1"/>
</dbReference>
<name>A0A098AXD3_DESHA</name>
<dbReference type="EMBL" id="LK996017">
    <property type="protein sequence ID" value="CDX01294.1"/>
    <property type="molecule type" value="Genomic_DNA"/>
</dbReference>
<organism evidence="1">
    <name type="scientific">Desulfitobacterium hafniense</name>
    <name type="common">Desulfitobacterium frappieri</name>
    <dbReference type="NCBI Taxonomy" id="49338"/>
    <lineage>
        <taxon>Bacteria</taxon>
        <taxon>Bacillati</taxon>
        <taxon>Bacillota</taxon>
        <taxon>Clostridia</taxon>
        <taxon>Eubacteriales</taxon>
        <taxon>Desulfitobacteriaceae</taxon>
        <taxon>Desulfitobacterium</taxon>
    </lineage>
</organism>
<dbReference type="RefSeq" id="WP_208925465.1">
    <property type="nucleotide sequence ID" value="NZ_LK996017.1"/>
</dbReference>
<dbReference type="AlphaFoldDB" id="A0A098AXD3"/>
<reference evidence="1" key="1">
    <citation type="submission" date="2014-07" db="EMBL/GenBank/DDBJ databases">
        <authorList>
            <person name="Hornung V.Bastian."/>
        </authorList>
    </citation>
    <scope>NUCLEOTIDE SEQUENCE</scope>
    <source>
        <strain evidence="1">PCE-S</strain>
    </source>
</reference>
<dbReference type="PATRIC" id="fig|49338.4.peg.1517"/>